<dbReference type="STRING" id="747525.W4KEW0"/>
<accession>W4KEW0</accession>
<dbReference type="InterPro" id="IPR007135">
    <property type="entry name" value="Atg3/Atg10"/>
</dbReference>
<dbReference type="GO" id="GO:0005829">
    <property type="term" value="C:cytosol"/>
    <property type="evidence" value="ECO:0007669"/>
    <property type="project" value="TreeGrafter"/>
</dbReference>
<organism evidence="8 9">
    <name type="scientific">Heterobasidion irregulare (strain TC 32-1)</name>
    <dbReference type="NCBI Taxonomy" id="747525"/>
    <lineage>
        <taxon>Eukaryota</taxon>
        <taxon>Fungi</taxon>
        <taxon>Dikarya</taxon>
        <taxon>Basidiomycota</taxon>
        <taxon>Agaricomycotina</taxon>
        <taxon>Agaricomycetes</taxon>
        <taxon>Russulales</taxon>
        <taxon>Bondarzewiaceae</taxon>
        <taxon>Heterobasidion</taxon>
        <taxon>Heterobasidion annosum species complex</taxon>
    </lineage>
</organism>
<evidence type="ECO:0000256" key="1">
    <source>
        <dbReference type="ARBA" id="ARBA00005696"/>
    </source>
</evidence>
<evidence type="ECO:0000256" key="3">
    <source>
        <dbReference type="ARBA" id="ARBA00022679"/>
    </source>
</evidence>
<dbReference type="RefSeq" id="XP_009544051.1">
    <property type="nucleotide sequence ID" value="XM_009545756.1"/>
</dbReference>
<keyword evidence="6" id="KW-0072">Autophagy</keyword>
<evidence type="ECO:0000256" key="7">
    <source>
        <dbReference type="ARBA" id="ARBA00029833"/>
    </source>
</evidence>
<dbReference type="GO" id="GO:0000422">
    <property type="term" value="P:autophagy of mitochondrion"/>
    <property type="evidence" value="ECO:0007669"/>
    <property type="project" value="TreeGrafter"/>
</dbReference>
<proteinExistence type="inferred from homology"/>
<dbReference type="Gene3D" id="3.30.1460.50">
    <property type="match status" value="1"/>
</dbReference>
<gene>
    <name evidence="8" type="ORF">HETIRDRAFT_433225</name>
</gene>
<dbReference type="PANTHER" id="PTHR14957">
    <property type="entry name" value="UBIQUITIN-LIKE-CONJUGATING ENZYME ATG10"/>
    <property type="match status" value="1"/>
</dbReference>
<dbReference type="KEGG" id="hir:HETIRDRAFT_433225"/>
<name>W4KEW0_HETIT</name>
<dbReference type="InParanoid" id="W4KEW0"/>
<dbReference type="EMBL" id="KI925456">
    <property type="protein sequence ID" value="ETW84373.1"/>
    <property type="molecule type" value="Genomic_DNA"/>
</dbReference>
<keyword evidence="3" id="KW-0808">Transferase</keyword>
<dbReference type="Proteomes" id="UP000030671">
    <property type="component" value="Unassembled WGS sequence"/>
</dbReference>
<dbReference type="Pfam" id="PF03987">
    <property type="entry name" value="Autophagy_act_C"/>
    <property type="match status" value="1"/>
</dbReference>
<dbReference type="HOGENOM" id="CLU_072332_0_0_1"/>
<dbReference type="OrthoDB" id="4089664at2759"/>
<keyword evidence="5" id="KW-0813">Transport</keyword>
<dbReference type="GO" id="GO:0000045">
    <property type="term" value="P:autophagosome assembly"/>
    <property type="evidence" value="ECO:0007669"/>
    <property type="project" value="TreeGrafter"/>
</dbReference>
<evidence type="ECO:0000313" key="8">
    <source>
        <dbReference type="EMBL" id="ETW84373.1"/>
    </source>
</evidence>
<dbReference type="eggNOG" id="ENOG502SGF7">
    <property type="taxonomic scope" value="Eukaryota"/>
</dbReference>
<evidence type="ECO:0000256" key="6">
    <source>
        <dbReference type="ARBA" id="ARBA00023006"/>
    </source>
</evidence>
<dbReference type="GO" id="GO:0061651">
    <property type="term" value="F:Atg12 conjugating enzyme activity"/>
    <property type="evidence" value="ECO:0007669"/>
    <property type="project" value="TreeGrafter"/>
</dbReference>
<evidence type="ECO:0000256" key="4">
    <source>
        <dbReference type="ARBA" id="ARBA00022786"/>
    </source>
</evidence>
<dbReference type="PANTHER" id="PTHR14957:SF1">
    <property type="entry name" value="UBIQUITIN-LIKE-CONJUGATING ENZYME ATG10"/>
    <property type="match status" value="1"/>
</dbReference>
<reference evidence="8 9" key="1">
    <citation type="journal article" date="2012" name="New Phytol.">
        <title>Insight into trade-off between wood decay and parasitism from the genome of a fungal forest pathogen.</title>
        <authorList>
            <person name="Olson A."/>
            <person name="Aerts A."/>
            <person name="Asiegbu F."/>
            <person name="Belbahri L."/>
            <person name="Bouzid O."/>
            <person name="Broberg A."/>
            <person name="Canback B."/>
            <person name="Coutinho P.M."/>
            <person name="Cullen D."/>
            <person name="Dalman K."/>
            <person name="Deflorio G."/>
            <person name="van Diepen L.T."/>
            <person name="Dunand C."/>
            <person name="Duplessis S."/>
            <person name="Durling M."/>
            <person name="Gonthier P."/>
            <person name="Grimwood J."/>
            <person name="Fossdal C.G."/>
            <person name="Hansson D."/>
            <person name="Henrissat B."/>
            <person name="Hietala A."/>
            <person name="Himmelstrand K."/>
            <person name="Hoffmeister D."/>
            <person name="Hogberg N."/>
            <person name="James T.Y."/>
            <person name="Karlsson M."/>
            <person name="Kohler A."/>
            <person name="Kues U."/>
            <person name="Lee Y.H."/>
            <person name="Lin Y.C."/>
            <person name="Lind M."/>
            <person name="Lindquist E."/>
            <person name="Lombard V."/>
            <person name="Lucas S."/>
            <person name="Lunden K."/>
            <person name="Morin E."/>
            <person name="Murat C."/>
            <person name="Park J."/>
            <person name="Raffaello T."/>
            <person name="Rouze P."/>
            <person name="Salamov A."/>
            <person name="Schmutz J."/>
            <person name="Solheim H."/>
            <person name="Stahlberg J."/>
            <person name="Velez H."/>
            <person name="de Vries R.P."/>
            <person name="Wiebenga A."/>
            <person name="Woodward S."/>
            <person name="Yakovlev I."/>
            <person name="Garbelotto M."/>
            <person name="Martin F."/>
            <person name="Grigoriev I.V."/>
            <person name="Stenlid J."/>
        </authorList>
    </citation>
    <scope>NUCLEOTIDE SEQUENCE [LARGE SCALE GENOMIC DNA]</scope>
    <source>
        <strain evidence="8 9">TC 32-1</strain>
    </source>
</reference>
<dbReference type="GO" id="GO:0032446">
    <property type="term" value="P:protein modification by small protein conjugation"/>
    <property type="evidence" value="ECO:0007669"/>
    <property type="project" value="TreeGrafter"/>
</dbReference>
<dbReference type="AlphaFoldDB" id="W4KEW0"/>
<comment type="similarity">
    <text evidence="1">Belongs to the ATG10 family.</text>
</comment>
<evidence type="ECO:0000313" key="9">
    <source>
        <dbReference type="Proteomes" id="UP000030671"/>
    </source>
</evidence>
<keyword evidence="9" id="KW-1185">Reference proteome</keyword>
<evidence type="ECO:0000256" key="2">
    <source>
        <dbReference type="ARBA" id="ARBA00021099"/>
    </source>
</evidence>
<protein>
    <recommendedName>
        <fullName evidence="2">Ubiquitin-like-conjugating enzyme ATG10</fullName>
    </recommendedName>
    <alternativeName>
        <fullName evidence="7">Autophagy-related protein 10</fullName>
    </alternativeName>
</protein>
<evidence type="ECO:0000256" key="5">
    <source>
        <dbReference type="ARBA" id="ARBA00022927"/>
    </source>
</evidence>
<keyword evidence="5" id="KW-0653">Protein transport</keyword>
<dbReference type="GO" id="GO:0015031">
    <property type="term" value="P:protein transport"/>
    <property type="evidence" value="ECO:0007669"/>
    <property type="project" value="UniProtKB-KW"/>
</dbReference>
<sequence length="230" mass="25261">MLPSSTLTRPQFQEACKAFLLKYNSHGSGLADAHYRGWEWSEHATVNGFGFLSRSVISSMREQLLDHSLNEELVDDASVASNDDEATSSFSATEAVISTQSVVFSPTFQVPVFYFTAHNSKGSPLELAQIMKTALFRRHAFSETDVTAFALSSTSSPFPLLSQGDHPTLGTPSWYIHPCETPAALAELTSEVMAEAMPEEGTTRWAGDAGLIRYMEIWFMLLGNVVDLNP</sequence>
<dbReference type="GeneID" id="20674659"/>
<keyword evidence="4" id="KW-0833">Ubl conjugation pathway</keyword>